<keyword evidence="6 11" id="KW-0798">TonB box</keyword>
<feature type="signal peptide" evidence="12">
    <location>
        <begin position="1"/>
        <end position="27"/>
    </location>
</feature>
<name>D0LNW5_HALO1</name>
<comment type="subcellular location">
    <subcellularLocation>
        <location evidence="1 10">Cell outer membrane</location>
        <topology evidence="1 10">Multi-pass membrane protein</topology>
    </subcellularLocation>
</comment>
<dbReference type="InterPro" id="IPR036942">
    <property type="entry name" value="Beta-barrel_TonB_sf"/>
</dbReference>
<keyword evidence="2 10" id="KW-0813">Transport</keyword>
<evidence type="ECO:0000256" key="2">
    <source>
        <dbReference type="ARBA" id="ARBA00022448"/>
    </source>
</evidence>
<dbReference type="PROSITE" id="PS52016">
    <property type="entry name" value="TONB_DEPENDENT_REC_3"/>
    <property type="match status" value="1"/>
</dbReference>
<dbReference type="Gene3D" id="2.170.130.10">
    <property type="entry name" value="TonB-dependent receptor, plug domain"/>
    <property type="match status" value="1"/>
</dbReference>
<dbReference type="AlphaFoldDB" id="D0LNW5"/>
<dbReference type="eggNOG" id="COG4771">
    <property type="taxonomic scope" value="Bacteria"/>
</dbReference>
<dbReference type="InterPro" id="IPR039426">
    <property type="entry name" value="TonB-dep_rcpt-like"/>
</dbReference>
<keyword evidence="16" id="KW-1185">Reference proteome</keyword>
<dbReference type="GO" id="GO:0044718">
    <property type="term" value="P:siderophore transmembrane transport"/>
    <property type="evidence" value="ECO:0007669"/>
    <property type="project" value="TreeGrafter"/>
</dbReference>
<dbReference type="InterPro" id="IPR037066">
    <property type="entry name" value="Plug_dom_sf"/>
</dbReference>
<keyword evidence="7 10" id="KW-0472">Membrane</keyword>
<evidence type="ECO:0000259" key="14">
    <source>
        <dbReference type="Pfam" id="PF07715"/>
    </source>
</evidence>
<evidence type="ECO:0000313" key="16">
    <source>
        <dbReference type="Proteomes" id="UP000001880"/>
    </source>
</evidence>
<protein>
    <submittedName>
        <fullName evidence="15">TonB-dependent receptor plug</fullName>
    </submittedName>
</protein>
<dbReference type="PANTHER" id="PTHR30069">
    <property type="entry name" value="TONB-DEPENDENT OUTER MEMBRANE RECEPTOR"/>
    <property type="match status" value="1"/>
</dbReference>
<evidence type="ECO:0000256" key="8">
    <source>
        <dbReference type="ARBA" id="ARBA00023170"/>
    </source>
</evidence>
<dbReference type="GO" id="GO:0009279">
    <property type="term" value="C:cell outer membrane"/>
    <property type="evidence" value="ECO:0007669"/>
    <property type="project" value="UniProtKB-SubCell"/>
</dbReference>
<dbReference type="InterPro" id="IPR012910">
    <property type="entry name" value="Plug_dom"/>
</dbReference>
<evidence type="ECO:0000256" key="7">
    <source>
        <dbReference type="ARBA" id="ARBA00023136"/>
    </source>
</evidence>
<dbReference type="InterPro" id="IPR000531">
    <property type="entry name" value="Beta-barrel_TonB"/>
</dbReference>
<proteinExistence type="inferred from homology"/>
<evidence type="ECO:0000256" key="6">
    <source>
        <dbReference type="ARBA" id="ARBA00023077"/>
    </source>
</evidence>
<dbReference type="HOGENOM" id="CLU_008287_18_4_7"/>
<dbReference type="OrthoDB" id="9763670at2"/>
<dbReference type="Pfam" id="PF00593">
    <property type="entry name" value="TonB_dep_Rec_b-barrel"/>
    <property type="match status" value="1"/>
</dbReference>
<dbReference type="PANTHER" id="PTHR30069:SF29">
    <property type="entry name" value="HEMOGLOBIN AND HEMOGLOBIN-HAPTOGLOBIN-BINDING PROTEIN 1-RELATED"/>
    <property type="match status" value="1"/>
</dbReference>
<dbReference type="STRING" id="502025.Hoch_6321"/>
<evidence type="ECO:0000259" key="13">
    <source>
        <dbReference type="Pfam" id="PF00593"/>
    </source>
</evidence>
<dbReference type="SUPFAM" id="SSF56935">
    <property type="entry name" value="Porins"/>
    <property type="match status" value="1"/>
</dbReference>
<organism evidence="15 16">
    <name type="scientific">Haliangium ochraceum (strain DSM 14365 / JCM 11303 / SMP-2)</name>
    <dbReference type="NCBI Taxonomy" id="502025"/>
    <lineage>
        <taxon>Bacteria</taxon>
        <taxon>Pseudomonadati</taxon>
        <taxon>Myxococcota</taxon>
        <taxon>Polyangia</taxon>
        <taxon>Haliangiales</taxon>
        <taxon>Kofleriaceae</taxon>
        <taxon>Haliangium</taxon>
    </lineage>
</organism>
<evidence type="ECO:0000256" key="3">
    <source>
        <dbReference type="ARBA" id="ARBA00022452"/>
    </source>
</evidence>
<feature type="chain" id="PRO_5003010763" evidence="12">
    <location>
        <begin position="28"/>
        <end position="732"/>
    </location>
</feature>
<feature type="domain" description="TonB-dependent receptor-like beta-barrel" evidence="13">
    <location>
        <begin position="259"/>
        <end position="704"/>
    </location>
</feature>
<keyword evidence="5 12" id="KW-0732">Signal</keyword>
<evidence type="ECO:0000256" key="11">
    <source>
        <dbReference type="RuleBase" id="RU003357"/>
    </source>
</evidence>
<accession>D0LNW5</accession>
<evidence type="ECO:0000256" key="4">
    <source>
        <dbReference type="ARBA" id="ARBA00022692"/>
    </source>
</evidence>
<keyword evidence="3 10" id="KW-1134">Transmembrane beta strand</keyword>
<evidence type="ECO:0000256" key="9">
    <source>
        <dbReference type="ARBA" id="ARBA00023237"/>
    </source>
</evidence>
<evidence type="ECO:0000256" key="10">
    <source>
        <dbReference type="PROSITE-ProRule" id="PRU01360"/>
    </source>
</evidence>
<dbReference type="Gene3D" id="2.40.170.20">
    <property type="entry name" value="TonB-dependent receptor, beta-barrel domain"/>
    <property type="match status" value="1"/>
</dbReference>
<dbReference type="KEGG" id="hoh:Hoch_6321"/>
<dbReference type="RefSeq" id="WP_012831383.1">
    <property type="nucleotide sequence ID" value="NC_013440.1"/>
</dbReference>
<keyword evidence="9 10" id="KW-0998">Cell outer membrane</keyword>
<evidence type="ECO:0000256" key="5">
    <source>
        <dbReference type="ARBA" id="ARBA00022729"/>
    </source>
</evidence>
<evidence type="ECO:0000313" key="15">
    <source>
        <dbReference type="EMBL" id="ACY18791.1"/>
    </source>
</evidence>
<reference evidence="15 16" key="1">
    <citation type="journal article" date="2010" name="Stand. Genomic Sci.">
        <title>Complete genome sequence of Haliangium ochraceum type strain (SMP-2).</title>
        <authorList>
            <consortium name="US DOE Joint Genome Institute (JGI-PGF)"/>
            <person name="Ivanova N."/>
            <person name="Daum C."/>
            <person name="Lang E."/>
            <person name="Abt B."/>
            <person name="Kopitz M."/>
            <person name="Saunders E."/>
            <person name="Lapidus A."/>
            <person name="Lucas S."/>
            <person name="Glavina Del Rio T."/>
            <person name="Nolan M."/>
            <person name="Tice H."/>
            <person name="Copeland A."/>
            <person name="Cheng J.F."/>
            <person name="Chen F."/>
            <person name="Bruce D."/>
            <person name="Goodwin L."/>
            <person name="Pitluck S."/>
            <person name="Mavromatis K."/>
            <person name="Pati A."/>
            <person name="Mikhailova N."/>
            <person name="Chen A."/>
            <person name="Palaniappan K."/>
            <person name="Land M."/>
            <person name="Hauser L."/>
            <person name="Chang Y.J."/>
            <person name="Jeffries C.D."/>
            <person name="Detter J.C."/>
            <person name="Brettin T."/>
            <person name="Rohde M."/>
            <person name="Goker M."/>
            <person name="Bristow J."/>
            <person name="Markowitz V."/>
            <person name="Eisen J.A."/>
            <person name="Hugenholtz P."/>
            <person name="Kyrpides N.C."/>
            <person name="Klenk H.P."/>
        </authorList>
    </citation>
    <scope>NUCLEOTIDE SEQUENCE [LARGE SCALE GENOMIC DNA]</scope>
    <source>
        <strain evidence="16">DSM 14365 / CIP 107738 / JCM 11303 / AJ 13395 / SMP-2</strain>
    </source>
</reference>
<feature type="domain" description="TonB-dependent receptor plug" evidence="14">
    <location>
        <begin position="80"/>
        <end position="182"/>
    </location>
</feature>
<dbReference type="EMBL" id="CP001804">
    <property type="protein sequence ID" value="ACY18791.1"/>
    <property type="molecule type" value="Genomic_DNA"/>
</dbReference>
<sequence length="732" mass="77068">MPSRPRSRRLFWLPSLVLAAAAIDAYAEPVGEMVPADEIRPSPDDAPPADATPAEMAADAAEVIEIRGDSAPEQRLAARRAVSVVDAEALARENPRTTAEALAFAPGVTVQKTNHAGGSPIVRGLTGQKVLLVLDGFRLNNAIMRPGPSQYLATIDPGLVGGIEVVRGAGSVLYGSDAIGGVVQVHSRAIEGGMQRPRAHIAARTASADRSGRGRLELAGEAGAVRARVGVSAARFGDLRGAGPLPTAMGAPSVPHYDGDRQRYTGYHERAGDGRVSWQLDPTRTLTAAVYAYRQSDAPRTDKCSPESCLVFDHQDYDLSYVRFRDSDSALGTLSLGLALARTGEERSQRDSAEATIERERDTLWALSGYARAALPAWRRGTATVRLSAGLDAHHESLASAAAVEMSGQTQPLARGKFLDGSSQAAMAGYGLVELALGEAVNFDAGLRLSTHRARIGADPESGAPAFTARQTLPVANAGASLRVAAPVYLLVHAAQAFRAPNLYDLTAQSGGSGPGYQRPNPALVAETARSLEVGVQVRHPRLSGELFAYRSHLRDFITRRESECPLELAARCGDAEAVFRAVNADTASIRGVEAALRAELGAGARVHASATWTRGDARSAAGMSEPLPKIPPLRGAAVLSAERMSGFGAVAVRWALPQRRLAPRDRADARIPDGGTPGYAVVDARLGAALGDGWRATLMLENLFGTPYRVHGSGVDGPGRGVVLGLEAELR</sequence>
<dbReference type="GO" id="GO:0015344">
    <property type="term" value="F:siderophore uptake transmembrane transporter activity"/>
    <property type="evidence" value="ECO:0007669"/>
    <property type="project" value="TreeGrafter"/>
</dbReference>
<dbReference type="Pfam" id="PF07715">
    <property type="entry name" value="Plug"/>
    <property type="match status" value="1"/>
</dbReference>
<evidence type="ECO:0000256" key="1">
    <source>
        <dbReference type="ARBA" id="ARBA00004571"/>
    </source>
</evidence>
<comment type="similarity">
    <text evidence="10 11">Belongs to the TonB-dependent receptor family.</text>
</comment>
<gene>
    <name evidence="15" type="ordered locus">Hoch_6321</name>
</gene>
<dbReference type="CDD" id="cd01347">
    <property type="entry name" value="ligand_gated_channel"/>
    <property type="match status" value="1"/>
</dbReference>
<dbReference type="Proteomes" id="UP000001880">
    <property type="component" value="Chromosome"/>
</dbReference>
<keyword evidence="8 15" id="KW-0675">Receptor</keyword>
<keyword evidence="4 10" id="KW-0812">Transmembrane</keyword>
<evidence type="ECO:0000256" key="12">
    <source>
        <dbReference type="SAM" id="SignalP"/>
    </source>
</evidence>